<protein>
    <submittedName>
        <fullName evidence="2">3'-5' exonuclease</fullName>
        <ecNumber evidence="2">3.6.1.-</ecNumber>
    </submittedName>
</protein>
<reference evidence="2 3" key="1">
    <citation type="submission" date="2009-04" db="EMBL/GenBank/DDBJ databases">
        <authorList>
            <person name="Sebastian Y."/>
            <person name="Madupu R."/>
            <person name="Durkin A.S."/>
            <person name="Torralba M."/>
            <person name="Methe B."/>
            <person name="Sutton G.G."/>
            <person name="Strausberg R.L."/>
            <person name="Nelson K.E."/>
        </authorList>
    </citation>
    <scope>NUCLEOTIDE SEQUENCE [LARGE SCALE GENOMIC DNA]</scope>
    <source>
        <strain evidence="2 3">60-3</strain>
    </source>
</reference>
<accession>C2ME25</accession>
<dbReference type="OrthoDB" id="9793333at2"/>
<dbReference type="RefSeq" id="WP_007366111.1">
    <property type="nucleotide sequence ID" value="NZ_ACLR01000221.1"/>
</dbReference>
<dbReference type="InterPro" id="IPR052408">
    <property type="entry name" value="Exonuclease_MUT-7-like"/>
</dbReference>
<name>C2ME25_9PORP</name>
<dbReference type="SUPFAM" id="SSF53098">
    <property type="entry name" value="Ribonuclease H-like"/>
    <property type="match status" value="1"/>
</dbReference>
<dbReference type="EMBL" id="ACLR01000221">
    <property type="protein sequence ID" value="EEK16046.1"/>
    <property type="molecule type" value="Genomic_DNA"/>
</dbReference>
<comment type="caution">
    <text evidence="2">The sequence shown here is derived from an EMBL/GenBank/DDBJ whole genome shotgun (WGS) entry which is preliminary data.</text>
</comment>
<evidence type="ECO:0000313" key="3">
    <source>
        <dbReference type="Proteomes" id="UP000003303"/>
    </source>
</evidence>
<dbReference type="CDD" id="cd06141">
    <property type="entry name" value="WRN_exo"/>
    <property type="match status" value="1"/>
</dbReference>
<dbReference type="Proteomes" id="UP000003303">
    <property type="component" value="Unassembled WGS sequence"/>
</dbReference>
<keyword evidence="2" id="KW-0269">Exonuclease</keyword>
<feature type="domain" description="3'-5' exonuclease" evidence="1">
    <location>
        <begin position="22"/>
        <end position="192"/>
    </location>
</feature>
<dbReference type="EC" id="3.6.1.-" evidence="2"/>
<proteinExistence type="predicted"/>
<dbReference type="GO" id="GO:0006139">
    <property type="term" value="P:nucleobase-containing compound metabolic process"/>
    <property type="evidence" value="ECO:0007669"/>
    <property type="project" value="InterPro"/>
</dbReference>
<dbReference type="PANTHER" id="PTHR47765">
    <property type="entry name" value="3'-5' EXONUCLEASE DOMAIN-CONTAINING PROTEIN"/>
    <property type="match status" value="1"/>
</dbReference>
<dbReference type="AlphaFoldDB" id="C2ME25"/>
<dbReference type="InterPro" id="IPR002562">
    <property type="entry name" value="3'-5'_exonuclease_dom"/>
</dbReference>
<dbReference type="GO" id="GO:0003676">
    <property type="term" value="F:nucleic acid binding"/>
    <property type="evidence" value="ECO:0007669"/>
    <property type="project" value="InterPro"/>
</dbReference>
<dbReference type="InterPro" id="IPR036397">
    <property type="entry name" value="RNaseH_sf"/>
</dbReference>
<dbReference type="PANTHER" id="PTHR47765:SF2">
    <property type="entry name" value="EXONUCLEASE MUT-7 HOMOLOG"/>
    <property type="match status" value="1"/>
</dbReference>
<evidence type="ECO:0000313" key="2">
    <source>
        <dbReference type="EMBL" id="EEK16046.1"/>
    </source>
</evidence>
<dbReference type="InterPro" id="IPR012337">
    <property type="entry name" value="RNaseH-like_sf"/>
</dbReference>
<keyword evidence="2" id="KW-0378">Hydrolase</keyword>
<dbReference type="STRING" id="596327.PORUE0001_0940"/>
<dbReference type="Gene3D" id="3.30.420.10">
    <property type="entry name" value="Ribonuclease H-like superfamily/Ribonuclease H"/>
    <property type="match status" value="1"/>
</dbReference>
<keyword evidence="2" id="KW-0540">Nuclease</keyword>
<keyword evidence="3" id="KW-1185">Reference proteome</keyword>
<gene>
    <name evidence="2" type="ORF">PORUE0001_0940</name>
</gene>
<dbReference type="SMART" id="SM00474">
    <property type="entry name" value="35EXOc"/>
    <property type="match status" value="1"/>
</dbReference>
<organism evidence="2 3">
    <name type="scientific">Porphyromonas uenonis 60-3</name>
    <dbReference type="NCBI Taxonomy" id="596327"/>
    <lineage>
        <taxon>Bacteria</taxon>
        <taxon>Pseudomonadati</taxon>
        <taxon>Bacteroidota</taxon>
        <taxon>Bacteroidia</taxon>
        <taxon>Bacteroidales</taxon>
        <taxon>Porphyromonadaceae</taxon>
        <taxon>Porphyromonas</taxon>
    </lineage>
</organism>
<dbReference type="Pfam" id="PF01612">
    <property type="entry name" value="DNA_pol_A_exo1"/>
    <property type="match status" value="1"/>
</dbReference>
<dbReference type="GO" id="GO:0008408">
    <property type="term" value="F:3'-5' exonuclease activity"/>
    <property type="evidence" value="ECO:0007669"/>
    <property type="project" value="InterPro"/>
</dbReference>
<evidence type="ECO:0000259" key="1">
    <source>
        <dbReference type="SMART" id="SM00474"/>
    </source>
</evidence>
<sequence>MLSSITKEEIGKLAKATFTGEIVVVDSLPQVESAVAALEQCAIIGMDTESKPVFKKYERQSVALIQLSSESCCYLFRINKIGIPPRLQGLLEREDILKVGLDLCGDRRQLRRFSPELHPQGFVDLQRLTPAYGIHDLGLQKIYAILFAEKISKRAQLSNWEAATLTPAQQSYAALDAYACLRIYHRLESEPMPLLHHFGLCPEQPS</sequence>
<dbReference type="eggNOG" id="COG0349">
    <property type="taxonomic scope" value="Bacteria"/>
</dbReference>